<dbReference type="InterPro" id="IPR042100">
    <property type="entry name" value="Bug_dom1"/>
</dbReference>
<accession>A0ABN1F7K7</accession>
<sequence>MIDDVARRAPRTPTISRRALLATSLLPPALAAEAQVAQEWPAKPVRILLAYPPGGSTDVLARALAERLGAAFPGPGFVVENRPGGAAVVGTQAAAAAAPDGYTLALGNNQTHAANAAMVRGLPYRPVEDFAAIGRLAEVHHALVVPAASPAQTLAELAARGKGGATLTYASSSVGSASHVIAEGFARREGLAATHVPYRGGAQATTDTVAGVVDFFVSTWPQVSSLVREGRLRCLGIGVPRRLPELPEVPTFAEAGAPYMAVDAWFGLFAPAGSPAVVVARLSEALPRILAEPDFAARLAGLGFQPAPLPAAEFAAFQRAEVARWQDLAELTGIRLEG</sequence>
<evidence type="ECO:0000313" key="4">
    <source>
        <dbReference type="Proteomes" id="UP001501588"/>
    </source>
</evidence>
<dbReference type="Proteomes" id="UP001501588">
    <property type="component" value="Unassembled WGS sequence"/>
</dbReference>
<dbReference type="EMBL" id="BAAAFZ010000028">
    <property type="protein sequence ID" value="GAA0584303.1"/>
    <property type="molecule type" value="Genomic_DNA"/>
</dbReference>
<dbReference type="Gene3D" id="3.40.190.150">
    <property type="entry name" value="Bordetella uptake gene, domain 1"/>
    <property type="match status" value="1"/>
</dbReference>
<evidence type="ECO:0000256" key="2">
    <source>
        <dbReference type="SAM" id="SignalP"/>
    </source>
</evidence>
<dbReference type="Gene3D" id="3.40.190.10">
    <property type="entry name" value="Periplasmic binding protein-like II"/>
    <property type="match status" value="1"/>
</dbReference>
<dbReference type="PIRSF" id="PIRSF017082">
    <property type="entry name" value="YflP"/>
    <property type="match status" value="1"/>
</dbReference>
<keyword evidence="4" id="KW-1185">Reference proteome</keyword>
<dbReference type="CDD" id="cd07012">
    <property type="entry name" value="PBP2_Bug_TTT"/>
    <property type="match status" value="1"/>
</dbReference>
<evidence type="ECO:0000256" key="1">
    <source>
        <dbReference type="ARBA" id="ARBA00006987"/>
    </source>
</evidence>
<feature type="chain" id="PRO_5047277760" evidence="2">
    <location>
        <begin position="32"/>
        <end position="338"/>
    </location>
</feature>
<name>A0ABN1F7K7_9PROT</name>
<dbReference type="Pfam" id="PF03401">
    <property type="entry name" value="TctC"/>
    <property type="match status" value="1"/>
</dbReference>
<feature type="signal peptide" evidence="2">
    <location>
        <begin position="1"/>
        <end position="31"/>
    </location>
</feature>
<comment type="similarity">
    <text evidence="1">Belongs to the UPF0065 (bug) family.</text>
</comment>
<dbReference type="PANTHER" id="PTHR42928">
    <property type="entry name" value="TRICARBOXYLATE-BINDING PROTEIN"/>
    <property type="match status" value="1"/>
</dbReference>
<proteinExistence type="inferred from homology"/>
<dbReference type="RefSeq" id="WP_343895476.1">
    <property type="nucleotide sequence ID" value="NZ_BAAAFZ010000028.1"/>
</dbReference>
<comment type="caution">
    <text evidence="3">The sequence shown here is derived from an EMBL/GenBank/DDBJ whole genome shotgun (WGS) entry which is preliminary data.</text>
</comment>
<keyword evidence="2" id="KW-0732">Signal</keyword>
<reference evidence="3 4" key="1">
    <citation type="journal article" date="2019" name="Int. J. Syst. Evol. Microbiol.">
        <title>The Global Catalogue of Microorganisms (GCM) 10K type strain sequencing project: providing services to taxonomists for standard genome sequencing and annotation.</title>
        <authorList>
            <consortium name="The Broad Institute Genomics Platform"/>
            <consortium name="The Broad Institute Genome Sequencing Center for Infectious Disease"/>
            <person name="Wu L."/>
            <person name="Ma J."/>
        </authorList>
    </citation>
    <scope>NUCLEOTIDE SEQUENCE [LARGE SCALE GENOMIC DNA]</scope>
    <source>
        <strain evidence="3 4">JCM 9933</strain>
    </source>
</reference>
<protein>
    <submittedName>
        <fullName evidence="3">Tripartite tricarboxylate transporter substrate binding protein</fullName>
    </submittedName>
</protein>
<organism evidence="3 4">
    <name type="scientific">Craurococcus roseus</name>
    <dbReference type="NCBI Taxonomy" id="77585"/>
    <lineage>
        <taxon>Bacteria</taxon>
        <taxon>Pseudomonadati</taxon>
        <taxon>Pseudomonadota</taxon>
        <taxon>Alphaproteobacteria</taxon>
        <taxon>Acetobacterales</taxon>
        <taxon>Acetobacteraceae</taxon>
        <taxon>Craurococcus</taxon>
    </lineage>
</organism>
<gene>
    <name evidence="3" type="ORF">GCM10009416_23410</name>
</gene>
<dbReference type="PANTHER" id="PTHR42928:SF5">
    <property type="entry name" value="BLR1237 PROTEIN"/>
    <property type="match status" value="1"/>
</dbReference>
<evidence type="ECO:0000313" key="3">
    <source>
        <dbReference type="EMBL" id="GAA0584303.1"/>
    </source>
</evidence>
<dbReference type="SUPFAM" id="SSF53850">
    <property type="entry name" value="Periplasmic binding protein-like II"/>
    <property type="match status" value="1"/>
</dbReference>
<dbReference type="InterPro" id="IPR005064">
    <property type="entry name" value="BUG"/>
</dbReference>